<reference evidence="3" key="1">
    <citation type="journal article" date="2019" name="Int. J. Syst. Evol. Microbiol.">
        <title>The Global Catalogue of Microorganisms (GCM) 10K type strain sequencing project: providing services to taxonomists for standard genome sequencing and annotation.</title>
        <authorList>
            <consortium name="The Broad Institute Genomics Platform"/>
            <consortium name="The Broad Institute Genome Sequencing Center for Infectious Disease"/>
            <person name="Wu L."/>
            <person name="Ma J."/>
        </authorList>
    </citation>
    <scope>NUCLEOTIDE SEQUENCE [LARGE SCALE GENOMIC DNA]</scope>
    <source>
        <strain evidence="3">KCTC 52042</strain>
    </source>
</reference>
<accession>A0ABW5JHH5</accession>
<name>A0ABW5JHH5_9BACT</name>
<comment type="caution">
    <text evidence="2">The sequence shown here is derived from an EMBL/GenBank/DDBJ whole genome shotgun (WGS) entry which is preliminary data.</text>
</comment>
<feature type="transmembrane region" description="Helical" evidence="1">
    <location>
        <begin position="37"/>
        <end position="55"/>
    </location>
</feature>
<evidence type="ECO:0000256" key="1">
    <source>
        <dbReference type="SAM" id="Phobius"/>
    </source>
</evidence>
<proteinExistence type="predicted"/>
<dbReference type="Pfam" id="PF14079">
    <property type="entry name" value="DUF4260"/>
    <property type="match status" value="1"/>
</dbReference>
<keyword evidence="3" id="KW-1185">Reference proteome</keyword>
<keyword evidence="1" id="KW-0812">Transmembrane</keyword>
<feature type="transmembrane region" description="Helical" evidence="1">
    <location>
        <begin position="12"/>
        <end position="31"/>
    </location>
</feature>
<dbReference type="Proteomes" id="UP001597460">
    <property type="component" value="Unassembled WGS sequence"/>
</dbReference>
<organism evidence="2 3">
    <name type="scientific">Gracilimonas halophila</name>
    <dbReference type="NCBI Taxonomy" id="1834464"/>
    <lineage>
        <taxon>Bacteria</taxon>
        <taxon>Pseudomonadati</taxon>
        <taxon>Balneolota</taxon>
        <taxon>Balneolia</taxon>
        <taxon>Balneolales</taxon>
        <taxon>Balneolaceae</taxon>
        <taxon>Gracilimonas</taxon>
    </lineage>
</organism>
<dbReference type="RefSeq" id="WP_390299762.1">
    <property type="nucleotide sequence ID" value="NZ_JBHULI010000022.1"/>
</dbReference>
<keyword evidence="1" id="KW-1133">Transmembrane helix</keyword>
<keyword evidence="1" id="KW-0472">Membrane</keyword>
<dbReference type="EMBL" id="JBHULI010000022">
    <property type="protein sequence ID" value="MFD2531893.1"/>
    <property type="molecule type" value="Genomic_DNA"/>
</dbReference>
<dbReference type="InterPro" id="IPR025356">
    <property type="entry name" value="DUF4260"/>
</dbReference>
<sequence>MNIEPTKNLRTLLTLEELALFIGSVILFGLITEYNWWMFALLFFLPDVSFAAYFINTKVGSWVYNLLHHKGIMIGLILAGYFAEMEWLLTVGIVFLGHAAFDRVFGYGLKFPDDFKHTHLGRVGN</sequence>
<evidence type="ECO:0000313" key="2">
    <source>
        <dbReference type="EMBL" id="MFD2531893.1"/>
    </source>
</evidence>
<evidence type="ECO:0000313" key="3">
    <source>
        <dbReference type="Proteomes" id="UP001597460"/>
    </source>
</evidence>
<gene>
    <name evidence="2" type="ORF">ACFSVN_05505</name>
</gene>
<protein>
    <submittedName>
        <fullName evidence="2">DUF4260 domain-containing protein</fullName>
    </submittedName>
</protein>